<dbReference type="InterPro" id="IPR029058">
    <property type="entry name" value="AB_hydrolase_fold"/>
</dbReference>
<gene>
    <name evidence="3" type="ORF">F2Y61_14125</name>
</gene>
<organism evidence="3 4">
    <name type="scientific">Phocaeicola dorei</name>
    <dbReference type="NCBI Taxonomy" id="357276"/>
    <lineage>
        <taxon>Bacteria</taxon>
        <taxon>Pseudomonadati</taxon>
        <taxon>Bacteroidota</taxon>
        <taxon>Bacteroidia</taxon>
        <taxon>Bacteroidales</taxon>
        <taxon>Bacteroidaceae</taxon>
        <taxon>Phocaeicola</taxon>
    </lineage>
</organism>
<feature type="domain" description="Xaa-Pro dipeptidyl-peptidase-like" evidence="2">
    <location>
        <begin position="59"/>
        <end position="323"/>
    </location>
</feature>
<accession>A0A5M5ZSK0</accession>
<dbReference type="InterPro" id="IPR051411">
    <property type="entry name" value="Polyketide_trans_af380"/>
</dbReference>
<name>A0A5M5ZSK0_9BACT</name>
<protein>
    <submittedName>
        <fullName evidence="3">Alpha/beta hydrolase</fullName>
    </submittedName>
</protein>
<dbReference type="Proteomes" id="UP000347681">
    <property type="component" value="Unassembled WGS sequence"/>
</dbReference>
<dbReference type="RefSeq" id="WP_149941024.1">
    <property type="nucleotide sequence ID" value="NZ_VVZB01000007.1"/>
</dbReference>
<keyword evidence="1" id="KW-0732">Signal</keyword>
<comment type="caution">
    <text evidence="3">The sequence shown here is derived from an EMBL/GenBank/DDBJ whole genome shotgun (WGS) entry which is preliminary data.</text>
</comment>
<dbReference type="InterPro" id="IPR000383">
    <property type="entry name" value="Xaa-Pro-like_dom"/>
</dbReference>
<dbReference type="GO" id="GO:0016787">
    <property type="term" value="F:hydrolase activity"/>
    <property type="evidence" value="ECO:0007669"/>
    <property type="project" value="UniProtKB-KW"/>
</dbReference>
<dbReference type="Gene3D" id="1.10.10.800">
    <property type="match status" value="1"/>
</dbReference>
<reference evidence="3 4" key="1">
    <citation type="journal article" date="2019" name="Nat. Med.">
        <title>A library of human gut bacterial isolates paired with longitudinal multiomics data enables mechanistic microbiome research.</title>
        <authorList>
            <person name="Poyet M."/>
            <person name="Groussin M."/>
            <person name="Gibbons S.M."/>
            <person name="Avila-Pacheco J."/>
            <person name="Jiang X."/>
            <person name="Kearney S.M."/>
            <person name="Perrotta A.R."/>
            <person name="Berdy B."/>
            <person name="Zhao S."/>
            <person name="Lieberman T.D."/>
            <person name="Swanson P.K."/>
            <person name="Smith M."/>
            <person name="Roesemann S."/>
            <person name="Alexander J.E."/>
            <person name="Rich S.A."/>
            <person name="Livny J."/>
            <person name="Vlamakis H."/>
            <person name="Clish C."/>
            <person name="Bullock K."/>
            <person name="Deik A."/>
            <person name="Scott J."/>
            <person name="Pierce K.A."/>
            <person name="Xavier R.J."/>
            <person name="Alm E.J."/>
        </authorList>
    </citation>
    <scope>NUCLEOTIDE SEQUENCE [LARGE SCALE GENOMIC DNA]</scope>
    <source>
        <strain evidence="3 4">BIOML-A5</strain>
    </source>
</reference>
<proteinExistence type="predicted"/>
<dbReference type="EMBL" id="VVZB01000007">
    <property type="protein sequence ID" value="KAA5381854.1"/>
    <property type="molecule type" value="Genomic_DNA"/>
</dbReference>
<sequence>MRLQTIALLTFLTFTNVMAQETSKSTDMNTLELTQEWDKTFPQSDKVEHTKITFHNRYGITLAADLYKPKNAQDRLAAIAVSGPYGATKEQVSGRYAQTLAERGFLTIAFDPSYYGESSGTPRYLTSPEISTEDFSAAVDYLTSREDVDSERIGILGICGWGGFALNAAANDPRIKATVTSTMYDMSRVNANGYFDANDNADARYKLRQALNEQRTKDYRNGGSERDGGVLDPVPEDAPQFVKEYHDYYKTERGYHRRSPNSNNGISKTSVLSFINMPLLTYIGEIRSAVLLIHGEKAHSRYFSEDAYKRLTTENKELLIIPGANHVDLYDNLDVIPFDRIEGFLKKTLEKK</sequence>
<dbReference type="Gene3D" id="3.40.50.1820">
    <property type="entry name" value="alpha/beta hydrolase"/>
    <property type="match status" value="1"/>
</dbReference>
<keyword evidence="3" id="KW-0378">Hydrolase</keyword>
<dbReference type="SUPFAM" id="SSF53474">
    <property type="entry name" value="alpha/beta-Hydrolases"/>
    <property type="match status" value="1"/>
</dbReference>
<dbReference type="AlphaFoldDB" id="A0A5M5ZSK0"/>
<evidence type="ECO:0000256" key="1">
    <source>
        <dbReference type="SAM" id="SignalP"/>
    </source>
</evidence>
<evidence type="ECO:0000313" key="4">
    <source>
        <dbReference type="Proteomes" id="UP000347681"/>
    </source>
</evidence>
<feature type="chain" id="PRO_5024290584" evidence="1">
    <location>
        <begin position="20"/>
        <end position="352"/>
    </location>
</feature>
<feature type="signal peptide" evidence="1">
    <location>
        <begin position="1"/>
        <end position="19"/>
    </location>
</feature>
<dbReference type="Pfam" id="PF02129">
    <property type="entry name" value="Peptidase_S15"/>
    <property type="match status" value="1"/>
</dbReference>
<dbReference type="PANTHER" id="PTHR47751:SF1">
    <property type="entry name" value="SUPERFAMILY HYDROLASE, PUTATIVE (AFU_ORTHOLOGUE AFUA_2G16580)-RELATED"/>
    <property type="match status" value="1"/>
</dbReference>
<dbReference type="PANTHER" id="PTHR47751">
    <property type="entry name" value="SUPERFAMILY HYDROLASE, PUTATIVE (AFU_ORTHOLOGUE AFUA_2G16580)-RELATED"/>
    <property type="match status" value="1"/>
</dbReference>
<evidence type="ECO:0000259" key="2">
    <source>
        <dbReference type="Pfam" id="PF02129"/>
    </source>
</evidence>
<evidence type="ECO:0000313" key="3">
    <source>
        <dbReference type="EMBL" id="KAA5381854.1"/>
    </source>
</evidence>